<proteinExistence type="predicted"/>
<evidence type="ECO:0000313" key="3">
    <source>
        <dbReference type="Proteomes" id="UP000182126"/>
    </source>
</evidence>
<dbReference type="InterPro" id="IPR018691">
    <property type="entry name" value="DUF2188"/>
</dbReference>
<evidence type="ECO:0000256" key="1">
    <source>
        <dbReference type="SAM" id="MobiDB-lite"/>
    </source>
</evidence>
<feature type="region of interest" description="Disordered" evidence="1">
    <location>
        <begin position="39"/>
        <end position="70"/>
    </location>
</feature>
<dbReference type="AlphaFoldDB" id="A0A1H1NLL6"/>
<dbReference type="RefSeq" id="WP_060921137.1">
    <property type="nucleotide sequence ID" value="NZ_JALXUB010000053.1"/>
</dbReference>
<dbReference type="Proteomes" id="UP000182126">
    <property type="component" value="Chromosome I"/>
</dbReference>
<dbReference type="GeneID" id="36298930"/>
<reference evidence="2 3" key="1">
    <citation type="submission" date="2016-10" db="EMBL/GenBank/DDBJ databases">
        <authorList>
            <person name="de Groot N.N."/>
        </authorList>
    </citation>
    <scope>NUCLEOTIDE SEQUENCE [LARGE SCALE GENOMIC DNA]</scope>
    <source>
        <strain evidence="2 3">DSM 15019</strain>
    </source>
</reference>
<dbReference type="Pfam" id="PF09954">
    <property type="entry name" value="DUF2188"/>
    <property type="match status" value="1"/>
</dbReference>
<name>A0A1H1NLL6_9MICO</name>
<evidence type="ECO:0008006" key="4">
    <source>
        <dbReference type="Google" id="ProtNLM"/>
    </source>
</evidence>
<dbReference type="EMBL" id="LT629770">
    <property type="protein sequence ID" value="SDR99760.1"/>
    <property type="molecule type" value="Genomic_DNA"/>
</dbReference>
<gene>
    <name evidence="2" type="ORF">SAMN04489809_0846</name>
</gene>
<organism evidence="2 3">
    <name type="scientific">Microbacterium paraoxydans</name>
    <dbReference type="NCBI Taxonomy" id="199592"/>
    <lineage>
        <taxon>Bacteria</taxon>
        <taxon>Bacillati</taxon>
        <taxon>Actinomycetota</taxon>
        <taxon>Actinomycetes</taxon>
        <taxon>Micrococcales</taxon>
        <taxon>Microbacteriaceae</taxon>
        <taxon>Microbacterium</taxon>
    </lineage>
</organism>
<sequence>MAITSIVTRSKNGQWVNEVEGAPELSRSYTSRDEAIEEGEALASEHGARHEVEESEPTGTITDGGDPHDV</sequence>
<accession>A0A1H1NLL6</accession>
<evidence type="ECO:0000313" key="2">
    <source>
        <dbReference type="EMBL" id="SDR99760.1"/>
    </source>
</evidence>
<protein>
    <recommendedName>
        <fullName evidence="4">DUF2188 domain-containing protein</fullName>
    </recommendedName>
</protein>